<feature type="transmembrane region" description="Helical" evidence="1">
    <location>
        <begin position="6"/>
        <end position="24"/>
    </location>
</feature>
<dbReference type="Proteomes" id="UP000182660">
    <property type="component" value="Unassembled WGS sequence"/>
</dbReference>
<sequence length="134" mass="15314">MIAIPLPFIMSLLLVIIAITLLLKKPIEGKVPSLFITLCAISTAVVGLRWTFDIAIFRFLQPIFASFLPVMAWYCFSKTYNAGRFSWLHLSGPLVIIVCSWWFTFWLNAIDVILTMLYLSYGTLLIRFSFVSHS</sequence>
<reference evidence="2 3" key="1">
    <citation type="submission" date="2016-11" db="EMBL/GenBank/DDBJ databases">
        <authorList>
            <person name="Klemetsen T."/>
        </authorList>
    </citation>
    <scope>NUCLEOTIDE SEQUENCE [LARGE SCALE GENOMIC DNA]</scope>
    <source>
        <strain evidence="2">MT 2528</strain>
    </source>
</reference>
<feature type="transmembrane region" description="Helical" evidence="1">
    <location>
        <begin position="56"/>
        <end position="75"/>
    </location>
</feature>
<feature type="transmembrane region" description="Helical" evidence="1">
    <location>
        <begin position="31"/>
        <end position="50"/>
    </location>
</feature>
<gene>
    <name evidence="2" type="ORF">MT2528_0871</name>
</gene>
<dbReference type="GeneID" id="71767197"/>
<proteinExistence type="predicted"/>
<keyword evidence="1" id="KW-1133">Transmembrane helix</keyword>
<keyword evidence="1" id="KW-0812">Transmembrane</keyword>
<evidence type="ECO:0000313" key="3">
    <source>
        <dbReference type="Proteomes" id="UP000182660"/>
    </source>
</evidence>
<name>A0ABY1H902_9GAMM</name>
<organism evidence="2 3">
    <name type="scientific">Moritella viscosa</name>
    <dbReference type="NCBI Taxonomy" id="80854"/>
    <lineage>
        <taxon>Bacteria</taxon>
        <taxon>Pseudomonadati</taxon>
        <taxon>Pseudomonadota</taxon>
        <taxon>Gammaproteobacteria</taxon>
        <taxon>Alteromonadales</taxon>
        <taxon>Moritellaceae</taxon>
        <taxon>Moritella</taxon>
    </lineage>
</organism>
<comment type="caution">
    <text evidence="2">The sequence shown here is derived from an EMBL/GenBank/DDBJ whole genome shotgun (WGS) entry which is preliminary data.</text>
</comment>
<evidence type="ECO:0000313" key="2">
    <source>
        <dbReference type="EMBL" id="SGY85596.1"/>
    </source>
</evidence>
<dbReference type="RefSeq" id="WP_244534132.1">
    <property type="nucleotide sequence ID" value="NZ_CAWQZC010000052.1"/>
</dbReference>
<keyword evidence="1" id="KW-0472">Membrane</keyword>
<dbReference type="EMBL" id="FPLJ01000028">
    <property type="protein sequence ID" value="SGY85596.1"/>
    <property type="molecule type" value="Genomic_DNA"/>
</dbReference>
<feature type="transmembrane region" description="Helical" evidence="1">
    <location>
        <begin position="112"/>
        <end position="130"/>
    </location>
</feature>
<evidence type="ECO:0000256" key="1">
    <source>
        <dbReference type="SAM" id="Phobius"/>
    </source>
</evidence>
<feature type="transmembrane region" description="Helical" evidence="1">
    <location>
        <begin position="87"/>
        <end position="106"/>
    </location>
</feature>
<keyword evidence="3" id="KW-1185">Reference proteome</keyword>
<accession>A0ABY1H902</accession>
<protein>
    <submittedName>
        <fullName evidence="2">Transcriptional regulator, AraC/XylS family</fullName>
    </submittedName>
</protein>